<dbReference type="Pfam" id="PF14559">
    <property type="entry name" value="TPR_19"/>
    <property type="match status" value="1"/>
</dbReference>
<dbReference type="Gene3D" id="1.25.40.10">
    <property type="entry name" value="Tetratricopeptide repeat domain"/>
    <property type="match status" value="4"/>
</dbReference>
<dbReference type="SUPFAM" id="SSF48452">
    <property type="entry name" value="TPR-like"/>
    <property type="match status" value="1"/>
</dbReference>
<gene>
    <name evidence="3" type="ORF">LCGC14_1023870</name>
</gene>
<dbReference type="Pfam" id="PF13414">
    <property type="entry name" value="TPR_11"/>
    <property type="match status" value="4"/>
</dbReference>
<evidence type="ECO:0000256" key="1">
    <source>
        <dbReference type="ARBA" id="ARBA00022737"/>
    </source>
</evidence>
<dbReference type="PANTHER" id="PTHR45586">
    <property type="entry name" value="TPR REPEAT-CONTAINING PROTEIN PA4667"/>
    <property type="match status" value="1"/>
</dbReference>
<evidence type="ECO:0000313" key="3">
    <source>
        <dbReference type="EMBL" id="KKN11697.1"/>
    </source>
</evidence>
<keyword evidence="2" id="KW-0802">TPR repeat</keyword>
<dbReference type="InterPro" id="IPR051012">
    <property type="entry name" value="CellSynth/LPSAsmb/PSIAsmb"/>
</dbReference>
<dbReference type="InterPro" id="IPR011990">
    <property type="entry name" value="TPR-like_helical_dom_sf"/>
</dbReference>
<dbReference type="PROSITE" id="PS50293">
    <property type="entry name" value="TPR_REGION"/>
    <property type="match status" value="3"/>
</dbReference>
<evidence type="ECO:0000256" key="2">
    <source>
        <dbReference type="ARBA" id="ARBA00022803"/>
    </source>
</evidence>
<dbReference type="AlphaFoldDB" id="A0A0F9NI86"/>
<sequence length="427" mass="48472">MKVLKITLIFLVLSFVLSESCIAQKAEEHFQRGIGYLETRLINEAIAELKKALPLFEEGQSQGKAEVYVALANAYNWRGIYKAAIAACKKAIETNPDLIYAHYNLGFAYREEGKDKLAAKEFAIYNKLLKQEGEYIEIPEKSTLDDINKYITLGDNYFKEGKLDEAISEYKKALEIRPRDDILNKLSQVYREKRLAGKTEDKSAITDTAAADTKTLKIDSFADEKLSDKIPGLGGSGKMSQETSVDDLLITGTEYYDKGMLAEAIEEFKEVLEIDPDDAETRYNLGNAYVDKEMFDEATSAYKKAIELNPGFIDAYINLGTVYLDRGLTDDAIALYQQGAKLNPDDAYLCYYLGEAYCDKQRYKKAIIKFEKAVSINPMDAEIQYRLAETYYETEQFDLALEHMRSAEELGHPVDQEFIDNLEKKTR</sequence>
<name>A0A0F9NI86_9ZZZZ</name>
<reference evidence="3" key="1">
    <citation type="journal article" date="2015" name="Nature">
        <title>Complex archaea that bridge the gap between prokaryotes and eukaryotes.</title>
        <authorList>
            <person name="Spang A."/>
            <person name="Saw J.H."/>
            <person name="Jorgensen S.L."/>
            <person name="Zaremba-Niedzwiedzka K."/>
            <person name="Martijn J."/>
            <person name="Lind A.E."/>
            <person name="van Eijk R."/>
            <person name="Schleper C."/>
            <person name="Guy L."/>
            <person name="Ettema T.J."/>
        </authorList>
    </citation>
    <scope>NUCLEOTIDE SEQUENCE</scope>
</reference>
<dbReference type="SMART" id="SM00028">
    <property type="entry name" value="TPR"/>
    <property type="match status" value="9"/>
</dbReference>
<proteinExistence type="predicted"/>
<keyword evidence="1" id="KW-0677">Repeat</keyword>
<comment type="caution">
    <text evidence="3">The sequence shown here is derived from an EMBL/GenBank/DDBJ whole genome shotgun (WGS) entry which is preliminary data.</text>
</comment>
<accession>A0A0F9NI86</accession>
<dbReference type="EMBL" id="LAZR01004108">
    <property type="protein sequence ID" value="KKN11697.1"/>
    <property type="molecule type" value="Genomic_DNA"/>
</dbReference>
<dbReference type="PANTHER" id="PTHR45586:SF1">
    <property type="entry name" value="LIPOPOLYSACCHARIDE ASSEMBLY PROTEIN B"/>
    <property type="match status" value="1"/>
</dbReference>
<protein>
    <submittedName>
        <fullName evidence="3">Uncharacterized protein</fullName>
    </submittedName>
</protein>
<dbReference type="InterPro" id="IPR019734">
    <property type="entry name" value="TPR_rpt"/>
</dbReference>
<dbReference type="PROSITE" id="PS50005">
    <property type="entry name" value="TPR"/>
    <property type="match status" value="6"/>
</dbReference>
<organism evidence="3">
    <name type="scientific">marine sediment metagenome</name>
    <dbReference type="NCBI Taxonomy" id="412755"/>
    <lineage>
        <taxon>unclassified sequences</taxon>
        <taxon>metagenomes</taxon>
        <taxon>ecological metagenomes</taxon>
    </lineage>
</organism>